<keyword evidence="2" id="KW-1185">Reference proteome</keyword>
<dbReference type="EMBL" id="LN681225">
    <property type="protein sequence ID" value="CEK10513.1"/>
    <property type="molecule type" value="Genomic_DNA"/>
</dbReference>
<gene>
    <name evidence="1" type="ORF">LHA_1470</name>
</gene>
<dbReference type="KEGG" id="lha:LHA_1470"/>
<name>A0A0A8UP36_LEGHA</name>
<accession>A0A0A8UP36</accession>
<dbReference type="RefSeq" id="WP_045105876.1">
    <property type="nucleotide sequence ID" value="NZ_LN681225.1"/>
</dbReference>
<protein>
    <submittedName>
        <fullName evidence="1">Uncharacterized protein</fullName>
    </submittedName>
</protein>
<dbReference type="Proteomes" id="UP000032803">
    <property type="component" value="Chromosome I"/>
</dbReference>
<reference evidence="2" key="1">
    <citation type="submission" date="2014-09" db="EMBL/GenBank/DDBJ databases">
        <authorList>
            <person name="Gomez-Valero L."/>
        </authorList>
    </citation>
    <scope>NUCLEOTIDE SEQUENCE [LARGE SCALE GENOMIC DNA]</scope>
    <source>
        <strain evidence="2">ATCC35250</strain>
    </source>
</reference>
<sequence>MFTGEELQQLIEQTQKSPVLFSSSLDPDTIALMQEDSLLTTEFFRQLSIATPGELTAPQVSLIKNFLRARGDLLKKGSLAYTRHPFLPVNQLCLKIAEAIASPEEAVCQLLMPTVKTLNRSTYSLKQETEEDGHFAIENYILSDDFTRLIPVEEIFQQAKVNTETVFPEYQESSQNLHYQLSNRDFLDLQEVAGDESRLYLNALRAHHAQHYSDKSIGFAIKTLAIALKKGSVSGLGSEEHAESRVVAEAIKDFYDLWNHLPIEIRKTVGSTILIGYGNAHTLYQYFLALFYGHPQCKLTSEELALAKKDNIFNCIDIISNALNEALIQHPEFYEINIDGVQQSDLPELLPLLKNAVSALKARPQMLSDDRYLWETLLNLLTMWSGPVDEQKFEALVRMGLHAETYEHIEKLFPHIASITGVNDIAFSEKINELILRLQSKLVCLKENNLLSLPQFISVLPDKSQSIAITTLWPKIYPLLSDNDSFNYIWNRLKPTGRDCLVDLFAKQLTQSVNTTEDCIRVLRSPIKIRLIEVRSISLLREKCIELLKPQFVFLFNTPKLAKKLLSLLPSSYHQEVLASLLPNVLKGINSYSVFLETLQEWGDSAGVDAILSQVASQWIDEYESLLSSVKRVNAKSQLYLCETFRHLVITKEQLFKLLTFVHRDSQLDLLGMFEVKKFVTNIDILKELLTLLKPSFRDEVISLFRGEDLHCTEEDFEKLKKPAVDISEWQQKLSEYTQTRSLFSQSLFFKPNSNRMQMIREINTYLEQHPNLTRAEYVTFFCQKMREIEKSYSTLANPRRSHLYTILSDLVDNISQEPKNEVANISLIM</sequence>
<dbReference type="AlphaFoldDB" id="A0A0A8UP36"/>
<evidence type="ECO:0000313" key="2">
    <source>
        <dbReference type="Proteomes" id="UP000032803"/>
    </source>
</evidence>
<dbReference type="HOGENOM" id="CLU_341549_0_0_6"/>
<dbReference type="OrthoDB" id="5653237at2"/>
<proteinExistence type="predicted"/>
<dbReference type="PATRIC" id="fig|449.7.peg.687"/>
<organism evidence="1 2">
    <name type="scientific">Legionella hackeliae</name>
    <dbReference type="NCBI Taxonomy" id="449"/>
    <lineage>
        <taxon>Bacteria</taxon>
        <taxon>Pseudomonadati</taxon>
        <taxon>Pseudomonadota</taxon>
        <taxon>Gammaproteobacteria</taxon>
        <taxon>Legionellales</taxon>
        <taxon>Legionellaceae</taxon>
        <taxon>Legionella</taxon>
    </lineage>
</organism>
<evidence type="ECO:0000313" key="1">
    <source>
        <dbReference type="EMBL" id="CEK10513.1"/>
    </source>
</evidence>